<organism evidence="1">
    <name type="scientific">Chitinibacter mangrovi</name>
    <dbReference type="NCBI Taxonomy" id="3153927"/>
    <lineage>
        <taxon>Bacteria</taxon>
        <taxon>Pseudomonadati</taxon>
        <taxon>Pseudomonadota</taxon>
        <taxon>Betaproteobacteria</taxon>
        <taxon>Neisseriales</taxon>
        <taxon>Chitinibacteraceae</taxon>
        <taxon>Chitinibacter</taxon>
    </lineage>
</organism>
<accession>A0AAU7F6G2</accession>
<protein>
    <recommendedName>
        <fullName evidence="2">MafI family immunity protein</fullName>
    </recommendedName>
</protein>
<dbReference type="RefSeq" id="WP_348943613.1">
    <property type="nucleotide sequence ID" value="NZ_CP157355.1"/>
</dbReference>
<evidence type="ECO:0000313" key="1">
    <source>
        <dbReference type="EMBL" id="XBL99177.1"/>
    </source>
</evidence>
<sequence>MHKPPFHSICAAMLSTYYGLELNDTTLAEDYAKDLEQVEDIYDILNQFASRYDLQRIDMLLNQPLTLEDQVRTEKKLINKFSHKL</sequence>
<evidence type="ECO:0008006" key="2">
    <source>
        <dbReference type="Google" id="ProtNLM"/>
    </source>
</evidence>
<proteinExistence type="predicted"/>
<dbReference type="KEGG" id="cmav:ABHF33_08785"/>
<reference evidence="1" key="1">
    <citation type="submission" date="2024-05" db="EMBL/GenBank/DDBJ databases">
        <authorList>
            <person name="Yang L."/>
            <person name="Pan L."/>
        </authorList>
    </citation>
    <scope>NUCLEOTIDE SEQUENCE</scope>
    <source>
        <strain evidence="1">FCG-7</strain>
    </source>
</reference>
<gene>
    <name evidence="1" type="ORF">ABHF33_08785</name>
</gene>
<dbReference type="EMBL" id="CP157355">
    <property type="protein sequence ID" value="XBL99177.1"/>
    <property type="molecule type" value="Genomic_DNA"/>
</dbReference>
<dbReference type="AlphaFoldDB" id="A0AAU7F6G2"/>
<name>A0AAU7F6G2_9NEIS</name>